<dbReference type="Gene3D" id="3.40.50.10810">
    <property type="entry name" value="Tandem AAA-ATPase domain"/>
    <property type="match status" value="2"/>
</dbReference>
<dbReference type="InterPro" id="IPR056450">
    <property type="entry name" value="UBA_RAD5A"/>
</dbReference>
<dbReference type="AlphaFoldDB" id="A0AAV5JZ69"/>
<evidence type="ECO:0000256" key="5">
    <source>
        <dbReference type="ARBA" id="ARBA00022771"/>
    </source>
</evidence>
<evidence type="ECO:0000259" key="14">
    <source>
        <dbReference type="PROSITE" id="PS51192"/>
    </source>
</evidence>
<evidence type="ECO:0000256" key="7">
    <source>
        <dbReference type="ARBA" id="ARBA00022806"/>
    </source>
</evidence>
<dbReference type="Pfam" id="PF13920">
    <property type="entry name" value="zf-C3HC4_3"/>
    <property type="match status" value="1"/>
</dbReference>
<proteinExistence type="inferred from homology"/>
<dbReference type="CDD" id="cd18793">
    <property type="entry name" value="SF2_C_SNF"/>
    <property type="match status" value="1"/>
</dbReference>
<dbReference type="InterPro" id="IPR050628">
    <property type="entry name" value="SNF2_RAD54_helicase_TF"/>
</dbReference>
<dbReference type="SUPFAM" id="SSF57850">
    <property type="entry name" value="RING/U-box"/>
    <property type="match status" value="1"/>
</dbReference>
<keyword evidence="3" id="KW-0479">Metal-binding</keyword>
<feature type="region of interest" description="Disordered" evidence="12">
    <location>
        <begin position="554"/>
        <end position="578"/>
    </location>
</feature>
<name>A0AAV5JZ69_9ROSI</name>
<dbReference type="Pfam" id="PF08797">
    <property type="entry name" value="HIRAN"/>
    <property type="match status" value="1"/>
</dbReference>
<dbReference type="GO" id="GO:0005634">
    <property type="term" value="C:nucleus"/>
    <property type="evidence" value="ECO:0007669"/>
    <property type="project" value="UniProtKB-SubCell"/>
</dbReference>
<feature type="region of interest" description="Disordered" evidence="12">
    <location>
        <begin position="46"/>
        <end position="83"/>
    </location>
</feature>
<dbReference type="GO" id="GO:0008094">
    <property type="term" value="F:ATP-dependent activity, acting on DNA"/>
    <property type="evidence" value="ECO:0007669"/>
    <property type="project" value="TreeGrafter"/>
</dbReference>
<keyword evidence="8" id="KW-0862">Zinc</keyword>
<evidence type="ECO:0000256" key="12">
    <source>
        <dbReference type="SAM" id="MobiDB-lite"/>
    </source>
</evidence>
<dbReference type="InterPro" id="IPR014905">
    <property type="entry name" value="HIRAN"/>
</dbReference>
<dbReference type="GO" id="GO:0016818">
    <property type="term" value="F:hydrolase activity, acting on acid anhydrides, in phosphorus-containing anhydrides"/>
    <property type="evidence" value="ECO:0007669"/>
    <property type="project" value="InterPro"/>
</dbReference>
<evidence type="ECO:0000256" key="9">
    <source>
        <dbReference type="ARBA" id="ARBA00022840"/>
    </source>
</evidence>
<evidence type="ECO:0000256" key="1">
    <source>
        <dbReference type="ARBA" id="ARBA00004123"/>
    </source>
</evidence>
<dbReference type="GO" id="GO:0008270">
    <property type="term" value="F:zinc ion binding"/>
    <property type="evidence" value="ECO:0007669"/>
    <property type="project" value="UniProtKB-KW"/>
</dbReference>
<dbReference type="Pfam" id="PF24559">
    <property type="entry name" value="UBA_RAD5A"/>
    <property type="match status" value="1"/>
</dbReference>
<dbReference type="InterPro" id="IPR013083">
    <property type="entry name" value="Znf_RING/FYVE/PHD"/>
</dbReference>
<dbReference type="GO" id="GO:0004386">
    <property type="term" value="F:helicase activity"/>
    <property type="evidence" value="ECO:0007669"/>
    <property type="project" value="UniProtKB-KW"/>
</dbReference>
<evidence type="ECO:0000256" key="4">
    <source>
        <dbReference type="ARBA" id="ARBA00022741"/>
    </source>
</evidence>
<dbReference type="PANTHER" id="PTHR45626">
    <property type="entry name" value="TRANSCRIPTION TERMINATION FACTOR 2-RELATED"/>
    <property type="match status" value="1"/>
</dbReference>
<comment type="caution">
    <text evidence="16">The sequence shown here is derived from an EMBL/GenBank/DDBJ whole genome shotgun (WGS) entry which is preliminary data.</text>
</comment>
<dbReference type="Gene3D" id="3.40.50.300">
    <property type="entry name" value="P-loop containing nucleotide triphosphate hydrolases"/>
    <property type="match status" value="1"/>
</dbReference>
<dbReference type="SMART" id="SM00490">
    <property type="entry name" value="HELICc"/>
    <property type="match status" value="1"/>
</dbReference>
<dbReference type="GO" id="GO:0005524">
    <property type="term" value="F:ATP binding"/>
    <property type="evidence" value="ECO:0007669"/>
    <property type="project" value="UniProtKB-KW"/>
</dbReference>
<dbReference type="EMBL" id="BPVZ01000046">
    <property type="protein sequence ID" value="GKV16649.1"/>
    <property type="molecule type" value="Genomic_DNA"/>
</dbReference>
<gene>
    <name evidence="16" type="ORF">SLEP1_g27263</name>
</gene>
<evidence type="ECO:0000313" key="17">
    <source>
        <dbReference type="Proteomes" id="UP001054252"/>
    </source>
</evidence>
<dbReference type="Proteomes" id="UP001054252">
    <property type="component" value="Unassembled WGS sequence"/>
</dbReference>
<comment type="similarity">
    <text evidence="2">Belongs to the SNF2/RAD54 helicase family. RAD16 subfamily.</text>
</comment>
<comment type="subcellular location">
    <subcellularLocation>
        <location evidence="1">Nucleus</location>
    </subcellularLocation>
</comment>
<dbReference type="InterPro" id="IPR038718">
    <property type="entry name" value="SNF2-like_sf"/>
</dbReference>
<keyword evidence="5 11" id="KW-0863">Zinc-finger</keyword>
<dbReference type="InterPro" id="IPR001841">
    <property type="entry name" value="Znf_RING"/>
</dbReference>
<keyword evidence="9" id="KW-0067">ATP-binding</keyword>
<keyword evidence="6" id="KW-0378">Hydrolase</keyword>
<feature type="compositionally biased region" description="Low complexity" evidence="12">
    <location>
        <begin position="60"/>
        <end position="72"/>
    </location>
</feature>
<evidence type="ECO:0000256" key="2">
    <source>
        <dbReference type="ARBA" id="ARBA00008438"/>
    </source>
</evidence>
<feature type="domain" description="Helicase C-terminal" evidence="15">
    <location>
        <begin position="979"/>
        <end position="1141"/>
    </location>
</feature>
<dbReference type="CDD" id="cd18008">
    <property type="entry name" value="DEXDc_SHPRH-like"/>
    <property type="match status" value="1"/>
</dbReference>
<dbReference type="PROSITE" id="PS51192">
    <property type="entry name" value="HELICASE_ATP_BIND_1"/>
    <property type="match status" value="1"/>
</dbReference>
<keyword evidence="7" id="KW-0347">Helicase</keyword>
<evidence type="ECO:0000256" key="6">
    <source>
        <dbReference type="ARBA" id="ARBA00022801"/>
    </source>
</evidence>
<dbReference type="GO" id="GO:0003676">
    <property type="term" value="F:nucleic acid binding"/>
    <property type="evidence" value="ECO:0007669"/>
    <property type="project" value="InterPro"/>
</dbReference>
<dbReference type="PROSITE" id="PS51194">
    <property type="entry name" value="HELICASE_CTER"/>
    <property type="match status" value="1"/>
</dbReference>
<dbReference type="InterPro" id="IPR001650">
    <property type="entry name" value="Helicase_C-like"/>
</dbReference>
<dbReference type="InterPro" id="IPR017907">
    <property type="entry name" value="Znf_RING_CS"/>
</dbReference>
<dbReference type="Pfam" id="PF00271">
    <property type="entry name" value="Helicase_C"/>
    <property type="match status" value="1"/>
</dbReference>
<feature type="domain" description="Helicase ATP-binding" evidence="14">
    <location>
        <begin position="519"/>
        <end position="734"/>
    </location>
</feature>
<dbReference type="SMART" id="SM00487">
    <property type="entry name" value="DEXDc"/>
    <property type="match status" value="1"/>
</dbReference>
<dbReference type="GO" id="GO:0006281">
    <property type="term" value="P:DNA repair"/>
    <property type="evidence" value="ECO:0007669"/>
    <property type="project" value="TreeGrafter"/>
</dbReference>
<dbReference type="PANTHER" id="PTHR45626:SF45">
    <property type="entry name" value="DNA REPAIR PROTEIN RAD5A"/>
    <property type="match status" value="1"/>
</dbReference>
<dbReference type="SMART" id="SM00910">
    <property type="entry name" value="HIRAN"/>
    <property type="match status" value="1"/>
</dbReference>
<keyword evidence="17" id="KW-1185">Reference proteome</keyword>
<dbReference type="SMART" id="SM00184">
    <property type="entry name" value="RING"/>
    <property type="match status" value="1"/>
</dbReference>
<dbReference type="PROSITE" id="PS50089">
    <property type="entry name" value="ZF_RING_2"/>
    <property type="match status" value="1"/>
</dbReference>
<reference evidence="16 17" key="1">
    <citation type="journal article" date="2021" name="Commun. Biol.">
        <title>The genome of Shorea leprosula (Dipterocarpaceae) highlights the ecological relevance of drought in aseasonal tropical rainforests.</title>
        <authorList>
            <person name="Ng K.K.S."/>
            <person name="Kobayashi M.J."/>
            <person name="Fawcett J.A."/>
            <person name="Hatakeyama M."/>
            <person name="Paape T."/>
            <person name="Ng C.H."/>
            <person name="Ang C.C."/>
            <person name="Tnah L.H."/>
            <person name="Lee C.T."/>
            <person name="Nishiyama T."/>
            <person name="Sese J."/>
            <person name="O'Brien M.J."/>
            <person name="Copetti D."/>
            <person name="Mohd Noor M.I."/>
            <person name="Ong R.C."/>
            <person name="Putra M."/>
            <person name="Sireger I.Z."/>
            <person name="Indrioko S."/>
            <person name="Kosugi Y."/>
            <person name="Izuno A."/>
            <person name="Isagi Y."/>
            <person name="Lee S.L."/>
            <person name="Shimizu K.K."/>
        </authorList>
    </citation>
    <scope>NUCLEOTIDE SEQUENCE [LARGE SCALE GENOMIC DNA]</scope>
    <source>
        <strain evidence="16">214</strain>
    </source>
</reference>
<dbReference type="Gene3D" id="3.30.40.10">
    <property type="entry name" value="Zinc/RING finger domain, C3HC4 (zinc finger)"/>
    <property type="match status" value="1"/>
</dbReference>
<dbReference type="InterPro" id="IPR027417">
    <property type="entry name" value="P-loop_NTPase"/>
</dbReference>
<sequence>MANKLKNELVSTVRSIVGWDRSEMEVVRALHMAKYDATAAINIILDSPPPLKPKEERLDSNSPKPSSNMVSSSDRRIKTEQVEDDGGIGDYGKYISPARFASGSKYISTSPPERLIKAEKMEEDDCSFIRKSMKTEKVEDDCSFVYKSISKPIKAEKVEDDCSFVYKSISKPIKAEKVEDDCSFVHKPISKPIKTEKVEDDCSFICKPMKIEKVEDDCCIIGSNEVTSRTRPVKIARKSRLGGEWWLVECCDVAGFSTCKGRKVQAGDEVIFTFPLNSAAGLSKASLANKGFGRGRQMAVASSEIVRFSTKDSGEIGRIPNEWGRCLLPLVKDNKVKIEGWCKSAPAVLGIMSTIHLSISVYINSSMFHKQHQASLKAASAATEELTVHPLPSLFRLLGLTPFKKDGSVLPASLLPVNKLKKSQSGNEDSISDADLDNIVGVGHNSELEEMDPPSTLQCELRPYQKQALHWMFQVEKRHCMDEAAPTLHPCWEAYHLADERGLVVYLNAFSGDASIEFPSTLQLARGGILADAMGLGKTVMTIALLLTQSKRGGLSNSQSMQQPSNGNETSGVSDQSPSILERTKISDHDKILNPKNELVNGGNLIICPMTLLGQWKDEIETHAQSESLSLCVHYGQGRLKDAQNLTQYDVVITTYGVLASEFSAENSEGNSGLYSIRWLRVVLDEAHTIKSSRSQLSRAATALVADRRWCLTGTPIQNNLEDIYSLLRFLRVEPWGNWAWWYKLIQKPFEGGDERGLRVVQSILKPIMLRRTKSSTDRGGRPILVLPPVDTKVIYCELSEAEKDFYEALFKKSKVKFDKFVEQGRVLHNYANILELLLRLRQCCDHPFLVLSRGDTQEYSDLNKLARRFLKGRQDGNEEETNDAPSRAYVQQVVEGLSKGEQGECPICLEALEDAVFTPCAHCLCRECLLSTWRNATSGLCPVCRKTISKQDLITAPTGSRFRVDIHKNWVESCKVTILMQELEKLRSSGSKSILYSQWTAFLDLLQIPLCRNNIPFLRLDGTLSQKQRERVIKQFSEDSNILVLLMSLKAGGVGVNLTAASNAFVLDPWWNPAVEEQAVMRIHRIGQTKSVTIKRFIVKGSVEERMEAVQARKQRMIAGALTDQEVRSARIEELKMLFT</sequence>
<evidence type="ECO:0000256" key="10">
    <source>
        <dbReference type="ARBA" id="ARBA00023242"/>
    </source>
</evidence>
<evidence type="ECO:0000259" key="15">
    <source>
        <dbReference type="PROSITE" id="PS51194"/>
    </source>
</evidence>
<dbReference type="InterPro" id="IPR000330">
    <property type="entry name" value="SNF2_N"/>
</dbReference>
<evidence type="ECO:0000256" key="3">
    <source>
        <dbReference type="ARBA" id="ARBA00022723"/>
    </source>
</evidence>
<protein>
    <submittedName>
        <fullName evidence="16">Uncharacterized protein</fullName>
    </submittedName>
</protein>
<organism evidence="16 17">
    <name type="scientific">Rubroshorea leprosula</name>
    <dbReference type="NCBI Taxonomy" id="152421"/>
    <lineage>
        <taxon>Eukaryota</taxon>
        <taxon>Viridiplantae</taxon>
        <taxon>Streptophyta</taxon>
        <taxon>Embryophyta</taxon>
        <taxon>Tracheophyta</taxon>
        <taxon>Spermatophyta</taxon>
        <taxon>Magnoliopsida</taxon>
        <taxon>eudicotyledons</taxon>
        <taxon>Gunneridae</taxon>
        <taxon>Pentapetalae</taxon>
        <taxon>rosids</taxon>
        <taxon>malvids</taxon>
        <taxon>Malvales</taxon>
        <taxon>Dipterocarpaceae</taxon>
        <taxon>Rubroshorea</taxon>
    </lineage>
</organism>
<dbReference type="PROSITE" id="PS00518">
    <property type="entry name" value="ZF_RING_1"/>
    <property type="match status" value="1"/>
</dbReference>
<dbReference type="SUPFAM" id="SSF52540">
    <property type="entry name" value="P-loop containing nucleoside triphosphate hydrolases"/>
    <property type="match status" value="2"/>
</dbReference>
<dbReference type="Pfam" id="PF00176">
    <property type="entry name" value="SNF2-rel_dom"/>
    <property type="match status" value="1"/>
</dbReference>
<dbReference type="InterPro" id="IPR049730">
    <property type="entry name" value="SNF2/RAD54-like_C"/>
</dbReference>
<keyword evidence="10" id="KW-0539">Nucleus</keyword>
<keyword evidence="4" id="KW-0547">Nucleotide-binding</keyword>
<dbReference type="InterPro" id="IPR014001">
    <property type="entry name" value="Helicase_ATP-bd"/>
</dbReference>
<feature type="domain" description="RING-type" evidence="13">
    <location>
        <begin position="906"/>
        <end position="946"/>
    </location>
</feature>
<evidence type="ECO:0000256" key="11">
    <source>
        <dbReference type="PROSITE-ProRule" id="PRU00175"/>
    </source>
</evidence>
<evidence type="ECO:0000313" key="16">
    <source>
        <dbReference type="EMBL" id="GKV16649.1"/>
    </source>
</evidence>
<accession>A0AAV5JZ69</accession>
<evidence type="ECO:0000259" key="13">
    <source>
        <dbReference type="PROSITE" id="PS50089"/>
    </source>
</evidence>
<evidence type="ECO:0000256" key="8">
    <source>
        <dbReference type="ARBA" id="ARBA00022833"/>
    </source>
</evidence>